<sequence length="66" mass="7700">MSGFDDPGIYYSDSFGGDASVDEGQVRKSQLQKRFKEFLRQYRVGTDRTGFTFKYSTRQLFSSRRP</sequence>
<protein>
    <submittedName>
        <fullName evidence="1">Uncharacterized protein</fullName>
    </submittedName>
</protein>
<dbReference type="Proteomes" id="UP000694541">
    <property type="component" value="Unplaced"/>
</dbReference>
<keyword evidence="2" id="KW-1185">Reference proteome</keyword>
<dbReference type="AlphaFoldDB" id="A0A8B9RZG8"/>
<reference evidence="1" key="2">
    <citation type="submission" date="2025-09" db="UniProtKB">
        <authorList>
            <consortium name="Ensembl"/>
        </authorList>
    </citation>
    <scope>IDENTIFICATION</scope>
</reference>
<reference evidence="1" key="1">
    <citation type="submission" date="2025-08" db="UniProtKB">
        <authorList>
            <consortium name="Ensembl"/>
        </authorList>
    </citation>
    <scope>IDENTIFICATION</scope>
</reference>
<organism evidence="1 2">
    <name type="scientific">Accipiter nisus</name>
    <name type="common">Eurasian sparrowhawk</name>
    <dbReference type="NCBI Taxonomy" id="211598"/>
    <lineage>
        <taxon>Eukaryota</taxon>
        <taxon>Metazoa</taxon>
        <taxon>Chordata</taxon>
        <taxon>Craniata</taxon>
        <taxon>Vertebrata</taxon>
        <taxon>Euteleostomi</taxon>
        <taxon>Archelosauria</taxon>
        <taxon>Archosauria</taxon>
        <taxon>Dinosauria</taxon>
        <taxon>Saurischia</taxon>
        <taxon>Theropoda</taxon>
        <taxon>Coelurosauria</taxon>
        <taxon>Aves</taxon>
        <taxon>Neognathae</taxon>
        <taxon>Neoaves</taxon>
        <taxon>Telluraves</taxon>
        <taxon>Accipitrimorphae</taxon>
        <taxon>Accipitriformes</taxon>
        <taxon>Accipitridae</taxon>
        <taxon>Accipitrinae</taxon>
        <taxon>Accipiter</taxon>
    </lineage>
</organism>
<name>A0A8B9RZG8_9AVES</name>
<dbReference type="Ensembl" id="ENSANIT00000020921.1">
    <property type="protein sequence ID" value="ENSANIP00000020245.1"/>
    <property type="gene ID" value="ENSANIG00000013791.1"/>
</dbReference>
<evidence type="ECO:0000313" key="2">
    <source>
        <dbReference type="Proteomes" id="UP000694541"/>
    </source>
</evidence>
<proteinExistence type="predicted"/>
<evidence type="ECO:0000313" key="1">
    <source>
        <dbReference type="Ensembl" id="ENSANIP00000020245.1"/>
    </source>
</evidence>
<accession>A0A8B9RZG8</accession>